<evidence type="ECO:0000313" key="2">
    <source>
        <dbReference type="EMBL" id="AZS36801.1"/>
    </source>
</evidence>
<name>A0A3S9W9P2_9MICO</name>
<dbReference type="Pfam" id="PF06772">
    <property type="entry name" value="LtrA"/>
    <property type="match status" value="1"/>
</dbReference>
<keyword evidence="1" id="KW-0472">Membrane</keyword>
<dbReference type="KEGG" id="mlv:CVS47_01410"/>
<gene>
    <name evidence="2" type="ORF">CVS47_01410</name>
</gene>
<dbReference type="PANTHER" id="PTHR36840">
    <property type="entry name" value="BLL5714 PROTEIN"/>
    <property type="match status" value="1"/>
</dbReference>
<dbReference type="AlphaFoldDB" id="A0A3S9W9P2"/>
<feature type="transmembrane region" description="Helical" evidence="1">
    <location>
        <begin position="102"/>
        <end position="126"/>
    </location>
</feature>
<dbReference type="Proteomes" id="UP000276888">
    <property type="component" value="Chromosome"/>
</dbReference>
<dbReference type="PANTHER" id="PTHR36840:SF1">
    <property type="entry name" value="BLL5714 PROTEIN"/>
    <property type="match status" value="1"/>
</dbReference>
<evidence type="ECO:0000313" key="3">
    <source>
        <dbReference type="Proteomes" id="UP000276888"/>
    </source>
</evidence>
<evidence type="ECO:0000256" key="1">
    <source>
        <dbReference type="SAM" id="Phobius"/>
    </source>
</evidence>
<feature type="transmembrane region" description="Helical" evidence="1">
    <location>
        <begin position="372"/>
        <end position="393"/>
    </location>
</feature>
<dbReference type="RefSeq" id="WP_241240307.1">
    <property type="nucleotide sequence ID" value="NZ_CP031423.1"/>
</dbReference>
<feature type="transmembrane region" description="Helical" evidence="1">
    <location>
        <begin position="71"/>
        <end position="90"/>
    </location>
</feature>
<protein>
    <recommendedName>
        <fullName evidence="4">Low temperature requirement protein A</fullName>
    </recommendedName>
</protein>
<feature type="transmembrane region" description="Helical" evidence="1">
    <location>
        <begin position="138"/>
        <end position="156"/>
    </location>
</feature>
<keyword evidence="1" id="KW-0812">Transmembrane</keyword>
<feature type="transmembrane region" description="Helical" evidence="1">
    <location>
        <begin position="265"/>
        <end position="290"/>
    </location>
</feature>
<evidence type="ECO:0008006" key="4">
    <source>
        <dbReference type="Google" id="ProtNLM"/>
    </source>
</evidence>
<feature type="transmembrane region" description="Helical" evidence="1">
    <location>
        <begin position="237"/>
        <end position="259"/>
    </location>
</feature>
<keyword evidence="3" id="KW-1185">Reference proteome</keyword>
<dbReference type="InterPro" id="IPR010640">
    <property type="entry name" value="Low_temperature_requirement_A"/>
</dbReference>
<proteinExistence type="predicted"/>
<dbReference type="EMBL" id="CP031423">
    <property type="protein sequence ID" value="AZS36801.1"/>
    <property type="molecule type" value="Genomic_DNA"/>
</dbReference>
<feature type="transmembrane region" description="Helical" evidence="1">
    <location>
        <begin position="337"/>
        <end position="360"/>
    </location>
</feature>
<organism evidence="2 3">
    <name type="scientific">Microbacterium lemovicicum</name>
    <dbReference type="NCBI Taxonomy" id="1072463"/>
    <lineage>
        <taxon>Bacteria</taxon>
        <taxon>Bacillati</taxon>
        <taxon>Actinomycetota</taxon>
        <taxon>Actinomycetes</taxon>
        <taxon>Micrococcales</taxon>
        <taxon>Microbacteriaceae</taxon>
        <taxon>Microbacterium</taxon>
    </lineage>
</organism>
<keyword evidence="1" id="KW-1133">Transmembrane helix</keyword>
<feature type="transmembrane region" description="Helical" evidence="1">
    <location>
        <begin position="197"/>
        <end position="216"/>
    </location>
</feature>
<feature type="transmembrane region" description="Helical" evidence="1">
    <location>
        <begin position="399"/>
        <end position="421"/>
    </location>
</feature>
<feature type="transmembrane region" description="Helical" evidence="1">
    <location>
        <begin position="311"/>
        <end position="331"/>
    </location>
</feature>
<accession>A0A3S9W9P2</accession>
<reference evidence="2 3" key="1">
    <citation type="submission" date="2018-08" db="EMBL/GenBank/DDBJ databases">
        <title>Microbacterium lemovicicum sp. nov., a bacterium isolated from a natural uranium-rich soil.</title>
        <authorList>
            <person name="ORTET P."/>
        </authorList>
    </citation>
    <scope>NUCLEOTIDE SEQUENCE [LARGE SCALE GENOMIC DNA]</scope>
    <source>
        <strain evidence="2 3">Viu22</strain>
    </source>
</reference>
<feature type="transmembrane region" description="Helical" evidence="1">
    <location>
        <begin position="168"/>
        <end position="191"/>
    </location>
</feature>
<sequence>MMGLAPYESGDDVAETAFYRHGIQRMSGRSTTGSHRAATPLELLFDLTFVAAFGVAGNELAHGIAVGHGGSAVGGFAFAMGAIIWAWINYSWFASAYDTDDWVFRVTTMVQMAGVVVLAIGIPPMFASIDEGLPVDTAVLVAGYIVMRLAMVAQWLRAAAGDPRHRSVALTYAVAVSIAQIGWVLVAILPLGVTGTLVGAMLLWVIELSGPIVAERRGMTRGTGSTPWHPHHIAERYSLLAIIALGETVLGTLAAAQAISGSEGWTLDAIVVIAAGVALTFALWWTYFLLPSAPILAVARERSFPWGYGHVLVFASIAAVGAGLHVVGYVFDEHYEVSTVTAVLAMAVPVFLYLTALLLLHAWLVRAWPRGVALQIVSLGLTVLAVVLAVAGLPLSLCLLVVLAAPTSLVVAYEAGAWRALSTQLDDAVRRATTAS</sequence>